<dbReference type="EMBL" id="VDEP01000035">
    <property type="protein sequence ID" value="KAA1136371.1"/>
    <property type="molecule type" value="Genomic_DNA"/>
</dbReference>
<name>A0A5B0SDY6_PUCGR</name>
<sequence length="50" mass="5547">MPRLIVSLIENGVILDQNNRVTAVKLPAPLKNFWLGEATNIEWVPSKSSS</sequence>
<dbReference type="AlphaFoldDB" id="A0A5B0SDY6"/>
<accession>A0A5B0SDY6</accession>
<comment type="caution">
    <text evidence="1">The sequence shown here is derived from an EMBL/GenBank/DDBJ whole genome shotgun (WGS) entry which is preliminary data.</text>
</comment>
<keyword evidence="1" id="KW-0436">Ligase</keyword>
<gene>
    <name evidence="1" type="primary">DIA4_3</name>
    <name evidence="1" type="ORF">PGTUg99_028453</name>
</gene>
<protein>
    <submittedName>
        <fullName evidence="1">Serine--tRNA ligase, mitochondrial</fullName>
    </submittedName>
</protein>
<proteinExistence type="predicted"/>
<organism evidence="1 2">
    <name type="scientific">Puccinia graminis f. sp. tritici</name>
    <dbReference type="NCBI Taxonomy" id="56615"/>
    <lineage>
        <taxon>Eukaryota</taxon>
        <taxon>Fungi</taxon>
        <taxon>Dikarya</taxon>
        <taxon>Basidiomycota</taxon>
        <taxon>Pucciniomycotina</taxon>
        <taxon>Pucciniomycetes</taxon>
        <taxon>Pucciniales</taxon>
        <taxon>Pucciniaceae</taxon>
        <taxon>Puccinia</taxon>
    </lineage>
</organism>
<dbReference type="Proteomes" id="UP000325313">
    <property type="component" value="Unassembled WGS sequence"/>
</dbReference>
<evidence type="ECO:0000313" key="1">
    <source>
        <dbReference type="EMBL" id="KAA1136371.1"/>
    </source>
</evidence>
<reference evidence="1 2" key="1">
    <citation type="submission" date="2019-05" db="EMBL/GenBank/DDBJ databases">
        <title>Emergence of the Ug99 lineage of the wheat stem rust pathogen through somatic hybridization.</title>
        <authorList>
            <person name="Li F."/>
            <person name="Upadhyaya N.M."/>
            <person name="Sperschneider J."/>
            <person name="Matny O."/>
            <person name="Nguyen-Phuc H."/>
            <person name="Mago R."/>
            <person name="Raley C."/>
            <person name="Miller M.E."/>
            <person name="Silverstein K.A.T."/>
            <person name="Henningsen E."/>
            <person name="Hirsch C.D."/>
            <person name="Visser B."/>
            <person name="Pretorius Z.A."/>
            <person name="Steffenson B.J."/>
            <person name="Schwessinger B."/>
            <person name="Dodds P.N."/>
            <person name="Figueroa M."/>
        </authorList>
    </citation>
    <scope>NUCLEOTIDE SEQUENCE [LARGE SCALE GENOMIC DNA]</scope>
    <source>
        <strain evidence="1 2">Ug99</strain>
    </source>
</reference>
<dbReference type="GO" id="GO:0016874">
    <property type="term" value="F:ligase activity"/>
    <property type="evidence" value="ECO:0007669"/>
    <property type="project" value="UniProtKB-KW"/>
</dbReference>
<evidence type="ECO:0000313" key="2">
    <source>
        <dbReference type="Proteomes" id="UP000325313"/>
    </source>
</evidence>